<dbReference type="GO" id="GO:0046872">
    <property type="term" value="F:metal ion binding"/>
    <property type="evidence" value="ECO:0007669"/>
    <property type="project" value="UniProtKB-KW"/>
</dbReference>
<sequence>MARATVAQATLSSEINTATRSLHTELNKLITARIPFAIPPLASDPQLYTTGLLHFAHIFLTFESLWSDLLPTNAPGTAASPPTSPLLSFLLVNPYAEPELFTSPPAPQTLAFLQNLRPNGLARSGRIKKDLQYLSGLHPTDFDVMLAQYPGERVAEFCTHIRKSVGHKPHVLIAYAWCFYMAVFSGGRWIRGELVKAGPEFWSSGADAGSPDAGAPLVEKGLSLWSFPGTHDGEDIKQAFKERLLGAEALFTADERVDVIEEAKTIFKLCAGLVHELDGTLGTDLEQLKRVRAASPQSHQSQGKADKSEEVVTFQESYQAARTWLQRPEVTGAALALGCLACAVLLRLSY</sequence>
<dbReference type="InterPro" id="IPR002051">
    <property type="entry name" value="Haem_Oase"/>
</dbReference>
<proteinExistence type="predicted"/>
<dbReference type="InterPro" id="IPR016053">
    <property type="entry name" value="Haem_Oase-like"/>
</dbReference>
<dbReference type="InterPro" id="IPR016084">
    <property type="entry name" value="Haem_Oase-like_multi-hlx"/>
</dbReference>
<dbReference type="EMBL" id="MU001492">
    <property type="protein sequence ID" value="KAF2452209.1"/>
    <property type="molecule type" value="Genomic_DNA"/>
</dbReference>
<dbReference type="Pfam" id="PF01126">
    <property type="entry name" value="Heme_oxygenase"/>
    <property type="match status" value="1"/>
</dbReference>
<keyword evidence="2" id="KW-0479">Metal-binding</keyword>
<dbReference type="AlphaFoldDB" id="A0A9P4UHI2"/>
<dbReference type="GO" id="GO:0004392">
    <property type="term" value="F:heme oxygenase (decyclizing) activity"/>
    <property type="evidence" value="ECO:0007669"/>
    <property type="project" value="InterPro"/>
</dbReference>
<keyword evidence="1" id="KW-0349">Heme</keyword>
<gene>
    <name evidence="4" type="ORF">P171DRAFT_426578</name>
</gene>
<keyword evidence="3" id="KW-0408">Iron</keyword>
<reference evidence="4" key="1">
    <citation type="journal article" date="2020" name="Stud. Mycol.">
        <title>101 Dothideomycetes genomes: a test case for predicting lifestyles and emergence of pathogens.</title>
        <authorList>
            <person name="Haridas S."/>
            <person name="Albert R."/>
            <person name="Binder M."/>
            <person name="Bloem J."/>
            <person name="Labutti K."/>
            <person name="Salamov A."/>
            <person name="Andreopoulos B."/>
            <person name="Baker S."/>
            <person name="Barry K."/>
            <person name="Bills G."/>
            <person name="Bluhm B."/>
            <person name="Cannon C."/>
            <person name="Castanera R."/>
            <person name="Culley D."/>
            <person name="Daum C."/>
            <person name="Ezra D."/>
            <person name="Gonzalez J."/>
            <person name="Henrissat B."/>
            <person name="Kuo A."/>
            <person name="Liang C."/>
            <person name="Lipzen A."/>
            <person name="Lutzoni F."/>
            <person name="Magnuson J."/>
            <person name="Mondo S."/>
            <person name="Nolan M."/>
            <person name="Ohm R."/>
            <person name="Pangilinan J."/>
            <person name="Park H.-J."/>
            <person name="Ramirez L."/>
            <person name="Alfaro M."/>
            <person name="Sun H."/>
            <person name="Tritt A."/>
            <person name="Yoshinaga Y."/>
            <person name="Zwiers L.-H."/>
            <person name="Turgeon B."/>
            <person name="Goodwin S."/>
            <person name="Spatafora J."/>
            <person name="Crous P."/>
            <person name="Grigoriev I."/>
        </authorList>
    </citation>
    <scope>NUCLEOTIDE SEQUENCE</scope>
    <source>
        <strain evidence="4">CBS 690.94</strain>
    </source>
</reference>
<dbReference type="SUPFAM" id="SSF48613">
    <property type="entry name" value="Heme oxygenase-like"/>
    <property type="match status" value="1"/>
</dbReference>
<dbReference type="PANTHER" id="PTHR10720">
    <property type="entry name" value="HEME OXYGENASE"/>
    <property type="match status" value="1"/>
</dbReference>
<dbReference type="GO" id="GO:0006788">
    <property type="term" value="P:heme oxidation"/>
    <property type="evidence" value="ECO:0007669"/>
    <property type="project" value="InterPro"/>
</dbReference>
<dbReference type="CDD" id="cd19165">
    <property type="entry name" value="HemeO"/>
    <property type="match status" value="1"/>
</dbReference>
<name>A0A9P4UHI2_9PLEO</name>
<accession>A0A9P4UHI2</accession>
<dbReference type="Gene3D" id="1.20.910.10">
    <property type="entry name" value="Heme oxygenase-like"/>
    <property type="match status" value="1"/>
</dbReference>
<dbReference type="PANTHER" id="PTHR10720:SF0">
    <property type="entry name" value="HEME OXYGENASE"/>
    <property type="match status" value="1"/>
</dbReference>
<keyword evidence="5" id="KW-1185">Reference proteome</keyword>
<comment type="caution">
    <text evidence="4">The sequence shown here is derived from an EMBL/GenBank/DDBJ whole genome shotgun (WGS) entry which is preliminary data.</text>
</comment>
<evidence type="ECO:0000313" key="4">
    <source>
        <dbReference type="EMBL" id="KAF2452209.1"/>
    </source>
</evidence>
<protein>
    <submittedName>
        <fullName evidence="4">Heme oxygenase-like protein</fullName>
    </submittedName>
</protein>
<dbReference type="Proteomes" id="UP000799764">
    <property type="component" value="Unassembled WGS sequence"/>
</dbReference>
<evidence type="ECO:0000256" key="1">
    <source>
        <dbReference type="ARBA" id="ARBA00022617"/>
    </source>
</evidence>
<evidence type="ECO:0000256" key="2">
    <source>
        <dbReference type="ARBA" id="ARBA00022723"/>
    </source>
</evidence>
<dbReference type="OrthoDB" id="652091at2759"/>
<evidence type="ECO:0000313" key="5">
    <source>
        <dbReference type="Proteomes" id="UP000799764"/>
    </source>
</evidence>
<organism evidence="4 5">
    <name type="scientific">Karstenula rhodostoma CBS 690.94</name>
    <dbReference type="NCBI Taxonomy" id="1392251"/>
    <lineage>
        <taxon>Eukaryota</taxon>
        <taxon>Fungi</taxon>
        <taxon>Dikarya</taxon>
        <taxon>Ascomycota</taxon>
        <taxon>Pezizomycotina</taxon>
        <taxon>Dothideomycetes</taxon>
        <taxon>Pleosporomycetidae</taxon>
        <taxon>Pleosporales</taxon>
        <taxon>Massarineae</taxon>
        <taxon>Didymosphaeriaceae</taxon>
        <taxon>Karstenula</taxon>
    </lineage>
</organism>
<evidence type="ECO:0000256" key="3">
    <source>
        <dbReference type="ARBA" id="ARBA00023004"/>
    </source>
</evidence>